<keyword evidence="1" id="KW-0812">Transmembrane</keyword>
<dbReference type="AlphaFoldDB" id="A0AAD9PVG6"/>
<evidence type="ECO:0000313" key="2">
    <source>
        <dbReference type="EMBL" id="KAK2549836.1"/>
    </source>
</evidence>
<gene>
    <name evidence="2" type="ORF">P5673_029658</name>
</gene>
<dbReference type="Proteomes" id="UP001249851">
    <property type="component" value="Unassembled WGS sequence"/>
</dbReference>
<dbReference type="EMBL" id="JARQWQ010000120">
    <property type="protein sequence ID" value="KAK2549836.1"/>
    <property type="molecule type" value="Genomic_DNA"/>
</dbReference>
<keyword evidence="1" id="KW-0472">Membrane</keyword>
<accession>A0AAD9PVG6</accession>
<keyword evidence="3" id="KW-1185">Reference proteome</keyword>
<protein>
    <submittedName>
        <fullName evidence="2">Uncharacterized protein</fullName>
    </submittedName>
</protein>
<reference evidence="2" key="1">
    <citation type="journal article" date="2023" name="G3 (Bethesda)">
        <title>Whole genome assembly and annotation of the endangered Caribbean coral Acropora cervicornis.</title>
        <authorList>
            <person name="Selwyn J.D."/>
            <person name="Vollmer S.V."/>
        </authorList>
    </citation>
    <scope>NUCLEOTIDE SEQUENCE</scope>
    <source>
        <strain evidence="2">K2</strain>
    </source>
</reference>
<name>A0AAD9PVG6_ACRCE</name>
<keyword evidence="1" id="KW-1133">Transmembrane helix</keyword>
<reference evidence="2" key="2">
    <citation type="journal article" date="2023" name="Science">
        <title>Genomic signatures of disease resistance in endangered staghorn corals.</title>
        <authorList>
            <person name="Vollmer S.V."/>
            <person name="Selwyn J.D."/>
            <person name="Despard B.A."/>
            <person name="Roesel C.L."/>
        </authorList>
    </citation>
    <scope>NUCLEOTIDE SEQUENCE</scope>
    <source>
        <strain evidence="2">K2</strain>
    </source>
</reference>
<proteinExistence type="predicted"/>
<organism evidence="2 3">
    <name type="scientific">Acropora cervicornis</name>
    <name type="common">Staghorn coral</name>
    <dbReference type="NCBI Taxonomy" id="6130"/>
    <lineage>
        <taxon>Eukaryota</taxon>
        <taxon>Metazoa</taxon>
        <taxon>Cnidaria</taxon>
        <taxon>Anthozoa</taxon>
        <taxon>Hexacorallia</taxon>
        <taxon>Scleractinia</taxon>
        <taxon>Astrocoeniina</taxon>
        <taxon>Acroporidae</taxon>
        <taxon>Acropora</taxon>
    </lineage>
</organism>
<sequence>MNETKFGATIKGSKVHVPGYDVVLKDLESNGRNGVISIFIFVLILVPIILNVSLLKSLNPTPSLSSCLPGTDHHIIIRITDKFALLELYLRGDISCDLLSEVVTNDSSHLLIISNINGLSQLITEPNRIT</sequence>
<feature type="transmembrane region" description="Helical" evidence="1">
    <location>
        <begin position="34"/>
        <end position="55"/>
    </location>
</feature>
<evidence type="ECO:0000256" key="1">
    <source>
        <dbReference type="SAM" id="Phobius"/>
    </source>
</evidence>
<evidence type="ECO:0000313" key="3">
    <source>
        <dbReference type="Proteomes" id="UP001249851"/>
    </source>
</evidence>
<comment type="caution">
    <text evidence="2">The sequence shown here is derived from an EMBL/GenBank/DDBJ whole genome shotgun (WGS) entry which is preliminary data.</text>
</comment>